<dbReference type="RefSeq" id="WP_137339170.1">
    <property type="nucleotide sequence ID" value="NZ_BSQH01000017.1"/>
</dbReference>
<feature type="transmembrane region" description="Helical" evidence="1">
    <location>
        <begin position="12"/>
        <end position="34"/>
    </location>
</feature>
<keyword evidence="1" id="KW-0472">Membrane</keyword>
<name>A0A4U6D9Y6_9BACT</name>
<evidence type="ECO:0000313" key="2">
    <source>
        <dbReference type="EMBL" id="TKT93495.1"/>
    </source>
</evidence>
<keyword evidence="1" id="KW-1133">Transmembrane helix</keyword>
<dbReference type="EMBL" id="SZVO01000002">
    <property type="protein sequence ID" value="TKT93495.1"/>
    <property type="molecule type" value="Genomic_DNA"/>
</dbReference>
<keyword evidence="1" id="KW-0812">Transmembrane</keyword>
<accession>A0A4U6D9Y6</accession>
<dbReference type="AlphaFoldDB" id="A0A4U6D9Y6"/>
<feature type="transmembrane region" description="Helical" evidence="1">
    <location>
        <begin position="46"/>
        <end position="68"/>
    </location>
</feature>
<dbReference type="OrthoDB" id="348118at2"/>
<evidence type="ECO:0000256" key="1">
    <source>
        <dbReference type="SAM" id="Phobius"/>
    </source>
</evidence>
<keyword evidence="3" id="KW-1185">Reference proteome</keyword>
<proteinExistence type="predicted"/>
<organism evidence="2 3">
    <name type="scientific">Dyadobacter frigoris</name>
    <dbReference type="NCBI Taxonomy" id="2576211"/>
    <lineage>
        <taxon>Bacteria</taxon>
        <taxon>Pseudomonadati</taxon>
        <taxon>Bacteroidota</taxon>
        <taxon>Cytophagia</taxon>
        <taxon>Cytophagales</taxon>
        <taxon>Spirosomataceae</taxon>
        <taxon>Dyadobacter</taxon>
    </lineage>
</organism>
<comment type="caution">
    <text evidence="2">The sequence shown here is derived from an EMBL/GenBank/DDBJ whole genome shotgun (WGS) entry which is preliminary data.</text>
</comment>
<evidence type="ECO:0000313" key="3">
    <source>
        <dbReference type="Proteomes" id="UP000304900"/>
    </source>
</evidence>
<protein>
    <submittedName>
        <fullName evidence="2">Peptidase</fullName>
    </submittedName>
</protein>
<gene>
    <name evidence="2" type="ORF">FDK13_06505</name>
</gene>
<feature type="transmembrane region" description="Helical" evidence="1">
    <location>
        <begin position="94"/>
        <end position="113"/>
    </location>
</feature>
<sequence>MNPKTLVRLSNIIGTIAITLLIYWVFIFISYQVFGLKLFREKITETFFTSIIGILALMFGALITNLMFNLTRIAEKHNLDEINPTKTASKQLKWLLALTFPVILGLLFFGDYLTSENKEKLLIQSAQSIINDNSKKADKLVNYSFDKKWIMETEHILDLLSKTDKNFPSITVIVSDSIDNSRVLLGFRNFQPVNDTLPPSRMTYIQATTKEEREYLYKVFEKGSKDIKFSAENGQYQLFYPYFSNNKKIVIYFSDYQRYGIK</sequence>
<reference evidence="2 3" key="1">
    <citation type="submission" date="2019-05" db="EMBL/GenBank/DDBJ databases">
        <title>Dyadobacter AR-3-8 sp. nov., isolated from arctic soil.</title>
        <authorList>
            <person name="Chaudhary D.K."/>
        </authorList>
    </citation>
    <scope>NUCLEOTIDE SEQUENCE [LARGE SCALE GENOMIC DNA]</scope>
    <source>
        <strain evidence="2 3">AR-3-8</strain>
    </source>
</reference>
<dbReference type="Proteomes" id="UP000304900">
    <property type="component" value="Unassembled WGS sequence"/>
</dbReference>